<dbReference type="Proteomes" id="UP000620046">
    <property type="component" value="Unassembled WGS sequence"/>
</dbReference>
<keyword evidence="3" id="KW-1185">Reference proteome</keyword>
<sequence>MPRIVLSRADATAGELLIRGLRYPLRGAALATCTVLALIYLSGALPGALGIAGHIIYWVAAWRYAATCLIHAANGYADPPDVGVEESTSTGVKLTVMHLFVMLAGIAIIAWDVPWLWWLVLAFIIVLPAIDMSLAFDGDLNVAFNPAHWWRTVARFGGLYVLLATINLLTMLVIVGMGAVIKPLLPTLLGYPLHGFACVYLIIFNFQLMGALVHQRHEIFGMEPEAARLAARSGQDADALLLEEVESIRVKDPRAALDLLVERLRERAAPASLHRCYRDLLRQSGMTQALLEHGQIWTASLVTHDEMPRALSLVQECVALDPAFVPDDPANAGPLAERAARMGMTQLAIHLSRGYLRQWPKAPESPRYGLLAAKLIANQPDRRTEAMVLLGKLIVLWPDHPLQAEMETLLRQLKVQTSE</sequence>
<accession>A0ABQ1FK77</accession>
<feature type="transmembrane region" description="Helical" evidence="1">
    <location>
        <begin position="157"/>
        <end position="181"/>
    </location>
</feature>
<feature type="transmembrane region" description="Helical" evidence="1">
    <location>
        <begin position="55"/>
        <end position="73"/>
    </location>
</feature>
<reference evidence="3" key="1">
    <citation type="journal article" date="2019" name="Int. J. Syst. Evol. Microbiol.">
        <title>The Global Catalogue of Microorganisms (GCM) 10K type strain sequencing project: providing services to taxonomists for standard genome sequencing and annotation.</title>
        <authorList>
            <consortium name="The Broad Institute Genomics Platform"/>
            <consortium name="The Broad Institute Genome Sequencing Center for Infectious Disease"/>
            <person name="Wu L."/>
            <person name="Ma J."/>
        </authorList>
    </citation>
    <scope>NUCLEOTIDE SEQUENCE [LARGE SCALE GENOMIC DNA]</scope>
    <source>
        <strain evidence="3">CGMCC 1.15439</strain>
    </source>
</reference>
<keyword evidence="1" id="KW-0812">Transmembrane</keyword>
<keyword evidence="1" id="KW-1133">Transmembrane helix</keyword>
<feature type="transmembrane region" description="Helical" evidence="1">
    <location>
        <begin position="117"/>
        <end position="136"/>
    </location>
</feature>
<proteinExistence type="predicted"/>
<evidence type="ECO:0000256" key="1">
    <source>
        <dbReference type="SAM" id="Phobius"/>
    </source>
</evidence>
<evidence type="ECO:0000313" key="3">
    <source>
        <dbReference type="Proteomes" id="UP000620046"/>
    </source>
</evidence>
<name>A0ABQ1FK77_9GAMM</name>
<comment type="caution">
    <text evidence="2">The sequence shown here is derived from an EMBL/GenBank/DDBJ whole genome shotgun (WGS) entry which is preliminary data.</text>
</comment>
<organism evidence="2 3">
    <name type="scientific">Dyella nitratireducens</name>
    <dbReference type="NCBI Taxonomy" id="1849580"/>
    <lineage>
        <taxon>Bacteria</taxon>
        <taxon>Pseudomonadati</taxon>
        <taxon>Pseudomonadota</taxon>
        <taxon>Gammaproteobacteria</taxon>
        <taxon>Lysobacterales</taxon>
        <taxon>Rhodanobacteraceae</taxon>
        <taxon>Dyella</taxon>
    </lineage>
</organism>
<dbReference type="EMBL" id="BMJA01000001">
    <property type="protein sequence ID" value="GGA19715.1"/>
    <property type="molecule type" value="Genomic_DNA"/>
</dbReference>
<feature type="transmembrane region" description="Helical" evidence="1">
    <location>
        <begin position="193"/>
        <end position="213"/>
    </location>
</feature>
<gene>
    <name evidence="2" type="ORF">GCM10010981_04650</name>
</gene>
<dbReference type="RefSeq" id="WP_188792653.1">
    <property type="nucleotide sequence ID" value="NZ_BMJA01000001.1"/>
</dbReference>
<protein>
    <recommendedName>
        <fullName evidence="4">Transmembrane protein</fullName>
    </recommendedName>
</protein>
<feature type="transmembrane region" description="Helical" evidence="1">
    <location>
        <begin position="94"/>
        <end position="111"/>
    </location>
</feature>
<keyword evidence="1" id="KW-0472">Membrane</keyword>
<evidence type="ECO:0000313" key="2">
    <source>
        <dbReference type="EMBL" id="GGA19715.1"/>
    </source>
</evidence>
<evidence type="ECO:0008006" key="4">
    <source>
        <dbReference type="Google" id="ProtNLM"/>
    </source>
</evidence>
<feature type="transmembrane region" description="Helical" evidence="1">
    <location>
        <begin position="28"/>
        <end position="49"/>
    </location>
</feature>